<dbReference type="EMBL" id="CP019478">
    <property type="protein sequence ID" value="UQC86686.1"/>
    <property type="molecule type" value="Genomic_DNA"/>
</dbReference>
<dbReference type="KEGG" id="clup:CLUP02_12188"/>
<dbReference type="Proteomes" id="UP000830671">
    <property type="component" value="Chromosome 6"/>
</dbReference>
<evidence type="ECO:0000313" key="2">
    <source>
        <dbReference type="Proteomes" id="UP000830671"/>
    </source>
</evidence>
<evidence type="ECO:0000313" key="1">
    <source>
        <dbReference type="EMBL" id="UQC86686.1"/>
    </source>
</evidence>
<dbReference type="GeneID" id="73346162"/>
<proteinExistence type="predicted"/>
<sequence>MLESTPVPGSVRKDTSLPYGYFTLVCKCVRTQPIRLFIEVHGNKSNCGTRTDQVRCGQCAIRSCERAGDAMEKEGATYYLLRIQQHLARQAPMALASGVLCKVSVQVVVAVAKTVPGQVTEAGKRSRIWPILRCSSFAFRPRLNPSGLVQLVARFPSISITPSSDSPCSWCAAAIIMWYCTGTKRTQNPAPKYCTSALYLGFKSSFRTVYFKAVAPSFSACYVRLRAGSFANV</sequence>
<dbReference type="AlphaFoldDB" id="A0A9Q8T004"/>
<dbReference type="RefSeq" id="XP_049148297.1">
    <property type="nucleotide sequence ID" value="XM_049291152.1"/>
</dbReference>
<name>A0A9Q8T004_9PEZI</name>
<keyword evidence="2" id="KW-1185">Reference proteome</keyword>
<reference evidence="1" key="1">
    <citation type="journal article" date="2021" name="Mol. Plant Microbe Interact.">
        <title>Complete Genome Sequence of the Plant-Pathogenic Fungus Colletotrichum lupini.</title>
        <authorList>
            <person name="Baroncelli R."/>
            <person name="Pensec F."/>
            <person name="Da Lio D."/>
            <person name="Boufleur T."/>
            <person name="Vicente I."/>
            <person name="Sarrocco S."/>
            <person name="Picot A."/>
            <person name="Baraldi E."/>
            <person name="Sukno S."/>
            <person name="Thon M."/>
            <person name="Le Floch G."/>
        </authorList>
    </citation>
    <scope>NUCLEOTIDE SEQUENCE</scope>
    <source>
        <strain evidence="1">IMI 504893</strain>
    </source>
</reference>
<gene>
    <name evidence="1" type="ORF">CLUP02_12188</name>
</gene>
<organism evidence="1 2">
    <name type="scientific">Colletotrichum lupini</name>
    <dbReference type="NCBI Taxonomy" id="145971"/>
    <lineage>
        <taxon>Eukaryota</taxon>
        <taxon>Fungi</taxon>
        <taxon>Dikarya</taxon>
        <taxon>Ascomycota</taxon>
        <taxon>Pezizomycotina</taxon>
        <taxon>Sordariomycetes</taxon>
        <taxon>Hypocreomycetidae</taxon>
        <taxon>Glomerellales</taxon>
        <taxon>Glomerellaceae</taxon>
        <taxon>Colletotrichum</taxon>
        <taxon>Colletotrichum acutatum species complex</taxon>
    </lineage>
</organism>
<protein>
    <submittedName>
        <fullName evidence="1">Uncharacterized protein</fullName>
    </submittedName>
</protein>
<accession>A0A9Q8T004</accession>